<evidence type="ECO:0000313" key="1">
    <source>
        <dbReference type="EMBL" id="PIR06954.1"/>
    </source>
</evidence>
<dbReference type="InterPro" id="IPR012902">
    <property type="entry name" value="N_methyl_site"/>
</dbReference>
<sequence length="171" mass="18844">MNNYKSKKFKTNQGFSLLEVILIVAIFLVLAASSTSLVVTKTSEEDLDVKAREVVDIIARARNYAMTGYFGDAWGIKVLDADSVCVDTGTGDCILLFKGSDYSARNSGYDELVNFDSGVYIESAEENEFYFNKISGWLTTTTDKQTIILKSNFGEQKTVTTTAVGLVFYGD</sequence>
<dbReference type="PROSITE" id="PS00409">
    <property type="entry name" value="PROKAR_NTER_METHYL"/>
    <property type="match status" value="1"/>
</dbReference>
<dbReference type="EMBL" id="PCWQ01000007">
    <property type="protein sequence ID" value="PIR06954.1"/>
    <property type="molecule type" value="Genomic_DNA"/>
</dbReference>
<name>A0A2H0NDL0_9BACT</name>
<dbReference type="Proteomes" id="UP000230564">
    <property type="component" value="Unassembled WGS sequence"/>
</dbReference>
<dbReference type="AlphaFoldDB" id="A0A2H0NDL0"/>
<dbReference type="Pfam" id="PF07963">
    <property type="entry name" value="N_methyl"/>
    <property type="match status" value="1"/>
</dbReference>
<comment type="caution">
    <text evidence="1">The sequence shown here is derived from an EMBL/GenBank/DDBJ whole genome shotgun (WGS) entry which is preliminary data.</text>
</comment>
<organism evidence="1 2">
    <name type="scientific">Candidatus Komeilibacteria bacterium CG11_big_fil_rev_8_21_14_0_20_36_20</name>
    <dbReference type="NCBI Taxonomy" id="1974477"/>
    <lineage>
        <taxon>Bacteria</taxon>
        <taxon>Candidatus Komeiliibacteriota</taxon>
    </lineage>
</organism>
<evidence type="ECO:0008006" key="3">
    <source>
        <dbReference type="Google" id="ProtNLM"/>
    </source>
</evidence>
<gene>
    <name evidence="1" type="ORF">COV55_00835</name>
</gene>
<proteinExistence type="predicted"/>
<accession>A0A2H0NDL0</accession>
<evidence type="ECO:0000313" key="2">
    <source>
        <dbReference type="Proteomes" id="UP000230564"/>
    </source>
</evidence>
<reference evidence="1 2" key="1">
    <citation type="submission" date="2017-09" db="EMBL/GenBank/DDBJ databases">
        <title>Depth-based differentiation of microbial function through sediment-hosted aquifers and enrichment of novel symbionts in the deep terrestrial subsurface.</title>
        <authorList>
            <person name="Probst A.J."/>
            <person name="Ladd B."/>
            <person name="Jarett J.K."/>
            <person name="Geller-Mcgrath D.E."/>
            <person name="Sieber C.M."/>
            <person name="Emerson J.B."/>
            <person name="Anantharaman K."/>
            <person name="Thomas B.C."/>
            <person name="Malmstrom R."/>
            <person name="Stieglmeier M."/>
            <person name="Klingl A."/>
            <person name="Woyke T."/>
            <person name="Ryan C.M."/>
            <person name="Banfield J.F."/>
        </authorList>
    </citation>
    <scope>NUCLEOTIDE SEQUENCE [LARGE SCALE GENOMIC DNA]</scope>
    <source>
        <strain evidence="1">CG11_big_fil_rev_8_21_14_0_20_36_20</strain>
    </source>
</reference>
<protein>
    <recommendedName>
        <fullName evidence="3">General secretion pathway GspH domain-containing protein</fullName>
    </recommendedName>
</protein>